<dbReference type="GO" id="GO:0005829">
    <property type="term" value="C:cytosol"/>
    <property type="evidence" value="ECO:0007669"/>
    <property type="project" value="TreeGrafter"/>
</dbReference>
<protein>
    <recommendedName>
        <fullName evidence="3">Nucleotide-binding protein C0V82_02245</fullName>
    </recommendedName>
</protein>
<dbReference type="PANTHER" id="PTHR30476">
    <property type="entry name" value="UPF0234 PROTEIN YAJQ"/>
    <property type="match status" value="1"/>
</dbReference>
<name>A0A2K9N7S3_9PROT</name>
<dbReference type="PANTHER" id="PTHR30476:SF0">
    <property type="entry name" value="UPF0234 PROTEIN YAJQ"/>
    <property type="match status" value="1"/>
</dbReference>
<evidence type="ECO:0000256" key="3">
    <source>
        <dbReference type="HAMAP-Rule" id="MF_00632"/>
    </source>
</evidence>
<dbReference type="Gene3D" id="3.30.70.860">
    <property type="match status" value="1"/>
</dbReference>
<evidence type="ECO:0000256" key="1">
    <source>
        <dbReference type="ARBA" id="ARBA00022741"/>
    </source>
</evidence>
<dbReference type="InterPro" id="IPR036183">
    <property type="entry name" value="YajQ-like_sf"/>
</dbReference>
<dbReference type="CDD" id="cd11740">
    <property type="entry name" value="YajQ_like"/>
    <property type="match status" value="1"/>
</dbReference>
<evidence type="ECO:0000313" key="5">
    <source>
        <dbReference type="Proteomes" id="UP000234752"/>
    </source>
</evidence>
<dbReference type="HAMAP" id="MF_00632">
    <property type="entry name" value="UPF0234"/>
    <property type="match status" value="1"/>
</dbReference>
<dbReference type="InterPro" id="IPR035571">
    <property type="entry name" value="UPF0234-like_C"/>
</dbReference>
<keyword evidence="1 3" id="KW-0547">Nucleotide-binding</keyword>
<accession>A0A2K9N7S3</accession>
<comment type="function">
    <text evidence="3">Nucleotide-binding protein.</text>
</comment>
<keyword evidence="5" id="KW-1185">Reference proteome</keyword>
<dbReference type="InterPro" id="IPR035570">
    <property type="entry name" value="UPF0234_N"/>
</dbReference>
<organism evidence="4 5">
    <name type="scientific">Niveispirillum cyanobacteriorum</name>
    <dbReference type="NCBI Taxonomy" id="1612173"/>
    <lineage>
        <taxon>Bacteria</taxon>
        <taxon>Pseudomonadati</taxon>
        <taxon>Pseudomonadota</taxon>
        <taxon>Alphaproteobacteria</taxon>
        <taxon>Rhodospirillales</taxon>
        <taxon>Azospirillaceae</taxon>
        <taxon>Niveispirillum</taxon>
    </lineage>
</organism>
<dbReference type="KEGG" id="ncb:C0V82_02245"/>
<dbReference type="RefSeq" id="WP_054166042.1">
    <property type="nucleotide sequence ID" value="NZ_BMGN01000004.1"/>
</dbReference>
<sequence>MPTFDIVSKTDIAEVNNAVQGVLRELQTRFDFKGSKSTMELKEKENEIHIHTEDSTKLAQLTEMLKGYFVRRKLDPGCLDWGKEENAAGGTLRQTVKVKQGIDQTLAKQINKAIKDSKMKVQASIQGDELRVQGKKIDDLQACIALVKGLKIEQPLQYINFRD</sequence>
<dbReference type="SUPFAM" id="SSF89963">
    <property type="entry name" value="YajQ-like"/>
    <property type="match status" value="2"/>
</dbReference>
<proteinExistence type="inferred from homology"/>
<dbReference type="InterPro" id="IPR007551">
    <property type="entry name" value="YajQ/Smlt4090-like"/>
</dbReference>
<dbReference type="Gene3D" id="3.30.70.990">
    <property type="entry name" value="YajQ-like, domain 2"/>
    <property type="match status" value="1"/>
</dbReference>
<dbReference type="AlphaFoldDB" id="A0A2K9N7S3"/>
<gene>
    <name evidence="4" type="ORF">C0V82_02245</name>
</gene>
<dbReference type="Proteomes" id="UP000234752">
    <property type="component" value="Chromosome eg_1"/>
</dbReference>
<dbReference type="NCBIfam" id="NF003819">
    <property type="entry name" value="PRK05412.1"/>
    <property type="match status" value="1"/>
</dbReference>
<reference evidence="4 5" key="1">
    <citation type="submission" date="2017-12" db="EMBL/GenBank/DDBJ databases">
        <title>Genomes of bacteria within cyanobacterial aggregates.</title>
        <authorList>
            <person name="Cai H."/>
        </authorList>
    </citation>
    <scope>NUCLEOTIDE SEQUENCE [LARGE SCALE GENOMIC DNA]</scope>
    <source>
        <strain evidence="4 5">TH16</strain>
    </source>
</reference>
<dbReference type="EMBL" id="CP025611">
    <property type="protein sequence ID" value="AUN29198.1"/>
    <property type="molecule type" value="Genomic_DNA"/>
</dbReference>
<dbReference type="OrthoDB" id="9801447at2"/>
<dbReference type="GO" id="GO:0000166">
    <property type="term" value="F:nucleotide binding"/>
    <property type="evidence" value="ECO:0007669"/>
    <property type="project" value="UniProtKB-UniRule"/>
</dbReference>
<comment type="similarity">
    <text evidence="2 3">Belongs to the YajQ family.</text>
</comment>
<dbReference type="Pfam" id="PF04461">
    <property type="entry name" value="YajQ"/>
    <property type="match status" value="1"/>
</dbReference>
<evidence type="ECO:0000256" key="2">
    <source>
        <dbReference type="ARBA" id="ARBA00093450"/>
    </source>
</evidence>
<evidence type="ECO:0000313" key="4">
    <source>
        <dbReference type="EMBL" id="AUN29198.1"/>
    </source>
</evidence>